<dbReference type="GO" id="GO:0140359">
    <property type="term" value="F:ABC-type transporter activity"/>
    <property type="evidence" value="ECO:0007669"/>
    <property type="project" value="InterPro"/>
</dbReference>
<keyword evidence="6" id="KW-0067">ATP-binding</keyword>
<evidence type="ECO:0000259" key="11">
    <source>
        <dbReference type="PROSITE" id="PS50893"/>
    </source>
</evidence>
<dbReference type="Pfam" id="PF12698">
    <property type="entry name" value="ABC2_membrane_3"/>
    <property type="match status" value="1"/>
</dbReference>
<dbReference type="InterPro" id="IPR013525">
    <property type="entry name" value="ABC2_TM"/>
</dbReference>
<evidence type="ECO:0000256" key="6">
    <source>
        <dbReference type="ARBA" id="ARBA00022840"/>
    </source>
</evidence>
<dbReference type="PANTHER" id="PTHR19229:SF154">
    <property type="entry name" value="ABC TRANSPORTER A FAMILY MEMBER 3-RELATED"/>
    <property type="match status" value="1"/>
</dbReference>
<keyword evidence="8 10" id="KW-0472">Membrane</keyword>
<dbReference type="InterPro" id="IPR003593">
    <property type="entry name" value="AAA+_ATPase"/>
</dbReference>
<sequence length="1050" mass="116226">MDATSGRMADGASASERANGSEPSTNGRRMLDAPEPVSYLTQSNALMRKNLTYQKRNWGTNLCLILTPLVFSILLFVIQKLVDTAFDQDDFKCGCLCTRYCLDDDPGVCFTLEEYGVDGQWPQFISYQGREIRMVPTNDDIDCKERNNDVCGIDYSTPQQAAFCEVANPVLYPALFQVPNASMRATVDGVQCDPDDIQGGMENCTAGLLFTGENETLATKLATGLTNSMQVIHNLVSFNLSNGGGEDLATPSFMEAQAIPGIFRNETEAVMGTPQVPERGLLLDSAYGGTTPIYYLLEDCMDLEESIRNNLTAESTRFLGQPLLCVDAPALWENSRADINSLLYAGYGQGAIDGGPAPQGSGQWTGAWDFLESTADGKVFEVNIMYNRTVDREDGEDGEERSPPKFLRLFGMLNAASSSYLRNFNNQTMLLLGVRDMPKPETDLNVDIGAILGPIFYSWLMQLLLPVMVNLLVYEKQCRIRVMMRMQGLGSSAYWTINFAYFASLYMLYLFMVYIFAYALQLTIITNNSFSASFVFLLVYGLFQVVFAFFLSTLFQSAKTATITIVVYLLCGGLLGEFLLKPYIESETIPEGAIIALMQIPAFALYRGFYELSQYAFAANYTGSGGMTLGEAPFINFGFIFIIFLYQGLLFMILALYLERVYDTGLGSNEHPLFFLRRFKKRTVSPTEVGQEDDQQLKVPVEAPDVLEERNRAETVTDFVSNVLVTRGARKTYPAVDGAPPKTACENLSLAVSNHECFGFLGPNGAGKTTSINLMTGLTPPTKGTVFVAGMDIRTELDNIYSIIGVCPQHDLLWGNLTAREHLLFYGRLKNLKGKALREACRKGLQDVNLLRNGVGDRVVSSYSGGMKRRLSVAISLIGSPRVVFLDEPSTGLDPASRRQLWKVIKAAQKNAGIVLTTHSMEEAEELCGRIGIFVDGELRVVGNPKELTSRFGGYLVVSLMTVPEMANTLLNLIKQRYSFARCTYSIAGFQKWELPTEHVTIVDVFYLVEELRAEGIELLDWAVANMTLEEVFIKICHAQGVQAKSIAHV</sequence>
<evidence type="ECO:0000256" key="10">
    <source>
        <dbReference type="SAM" id="Phobius"/>
    </source>
</evidence>
<keyword evidence="4 10" id="KW-0812">Transmembrane</keyword>
<accession>A0A7S3UE02</accession>
<evidence type="ECO:0000256" key="1">
    <source>
        <dbReference type="ARBA" id="ARBA00004141"/>
    </source>
</evidence>
<dbReference type="CDD" id="cd03263">
    <property type="entry name" value="ABC_subfamily_A"/>
    <property type="match status" value="1"/>
</dbReference>
<feature type="domain" description="ABC transporter" evidence="11">
    <location>
        <begin position="724"/>
        <end position="961"/>
    </location>
</feature>
<dbReference type="AlphaFoldDB" id="A0A7S3UE02"/>
<dbReference type="GO" id="GO:0005524">
    <property type="term" value="F:ATP binding"/>
    <property type="evidence" value="ECO:0007669"/>
    <property type="project" value="UniProtKB-KW"/>
</dbReference>
<evidence type="ECO:0000256" key="7">
    <source>
        <dbReference type="ARBA" id="ARBA00022989"/>
    </source>
</evidence>
<dbReference type="PANTHER" id="PTHR19229">
    <property type="entry name" value="ATP-BINDING CASSETTE TRANSPORTER SUBFAMILY A ABCA"/>
    <property type="match status" value="1"/>
</dbReference>
<evidence type="ECO:0000256" key="4">
    <source>
        <dbReference type="ARBA" id="ARBA00022692"/>
    </source>
</evidence>
<comment type="similarity">
    <text evidence="2">Belongs to the ABC transporter superfamily. ABCA family. CPR flippase (TC 3.A.1.211) subfamily.</text>
</comment>
<dbReference type="GO" id="GO:0005319">
    <property type="term" value="F:lipid transporter activity"/>
    <property type="evidence" value="ECO:0007669"/>
    <property type="project" value="TreeGrafter"/>
</dbReference>
<gene>
    <name evidence="12" type="ORF">PSAL00342_LOCUS3654</name>
</gene>
<comment type="subcellular location">
    <subcellularLocation>
        <location evidence="1">Membrane</location>
        <topology evidence="1">Multi-pass membrane protein</topology>
    </subcellularLocation>
</comment>
<evidence type="ECO:0000256" key="2">
    <source>
        <dbReference type="ARBA" id="ARBA00008526"/>
    </source>
</evidence>
<dbReference type="Pfam" id="PF00005">
    <property type="entry name" value="ABC_tran"/>
    <property type="match status" value="1"/>
</dbReference>
<evidence type="ECO:0000256" key="3">
    <source>
        <dbReference type="ARBA" id="ARBA00022448"/>
    </source>
</evidence>
<feature type="transmembrane region" description="Helical" evidence="10">
    <location>
        <begin position="455"/>
        <end position="474"/>
    </location>
</feature>
<protein>
    <recommendedName>
        <fullName evidence="11">ABC transporter domain-containing protein</fullName>
    </recommendedName>
</protein>
<name>A0A7S3UE02_9CHLO</name>
<feature type="transmembrane region" description="Helical" evidence="10">
    <location>
        <begin position="532"/>
        <end position="554"/>
    </location>
</feature>
<reference evidence="12" key="1">
    <citation type="submission" date="2021-01" db="EMBL/GenBank/DDBJ databases">
        <authorList>
            <person name="Corre E."/>
            <person name="Pelletier E."/>
            <person name="Niang G."/>
            <person name="Scheremetjew M."/>
            <person name="Finn R."/>
            <person name="Kale V."/>
            <person name="Holt S."/>
            <person name="Cochrane G."/>
            <person name="Meng A."/>
            <person name="Brown T."/>
            <person name="Cohen L."/>
        </authorList>
    </citation>
    <scope>NUCLEOTIDE SEQUENCE</scope>
    <source>
        <strain evidence="12">CCMP1897</strain>
    </source>
</reference>
<dbReference type="InterPro" id="IPR026082">
    <property type="entry name" value="ABCA"/>
</dbReference>
<keyword evidence="7 10" id="KW-1133">Transmembrane helix</keyword>
<dbReference type="GO" id="GO:0016887">
    <property type="term" value="F:ATP hydrolysis activity"/>
    <property type="evidence" value="ECO:0007669"/>
    <property type="project" value="InterPro"/>
</dbReference>
<feature type="transmembrane region" description="Helical" evidence="10">
    <location>
        <begin position="561"/>
        <end position="580"/>
    </location>
</feature>
<dbReference type="PROSITE" id="PS00211">
    <property type="entry name" value="ABC_TRANSPORTER_1"/>
    <property type="match status" value="1"/>
</dbReference>
<keyword evidence="5" id="KW-0547">Nucleotide-binding</keyword>
<evidence type="ECO:0000256" key="9">
    <source>
        <dbReference type="SAM" id="MobiDB-lite"/>
    </source>
</evidence>
<dbReference type="SMART" id="SM00382">
    <property type="entry name" value="AAA"/>
    <property type="match status" value="1"/>
</dbReference>
<dbReference type="SUPFAM" id="SSF52540">
    <property type="entry name" value="P-loop containing nucleoside triphosphate hydrolases"/>
    <property type="match status" value="1"/>
</dbReference>
<dbReference type="InterPro" id="IPR027417">
    <property type="entry name" value="P-loop_NTPase"/>
</dbReference>
<dbReference type="EMBL" id="HBIS01004034">
    <property type="protein sequence ID" value="CAE0609835.1"/>
    <property type="molecule type" value="Transcribed_RNA"/>
</dbReference>
<dbReference type="InterPro" id="IPR017871">
    <property type="entry name" value="ABC_transporter-like_CS"/>
</dbReference>
<feature type="compositionally biased region" description="Polar residues" evidence="9">
    <location>
        <begin position="16"/>
        <end position="27"/>
    </location>
</feature>
<feature type="transmembrane region" description="Helical" evidence="10">
    <location>
        <begin position="634"/>
        <end position="658"/>
    </location>
</feature>
<evidence type="ECO:0000313" key="12">
    <source>
        <dbReference type="EMBL" id="CAE0609835.1"/>
    </source>
</evidence>
<feature type="region of interest" description="Disordered" evidence="9">
    <location>
        <begin position="1"/>
        <end position="33"/>
    </location>
</feature>
<evidence type="ECO:0000256" key="5">
    <source>
        <dbReference type="ARBA" id="ARBA00022741"/>
    </source>
</evidence>
<evidence type="ECO:0000256" key="8">
    <source>
        <dbReference type="ARBA" id="ARBA00023136"/>
    </source>
</evidence>
<organism evidence="12">
    <name type="scientific">Picocystis salinarum</name>
    <dbReference type="NCBI Taxonomy" id="88271"/>
    <lineage>
        <taxon>Eukaryota</taxon>
        <taxon>Viridiplantae</taxon>
        <taxon>Chlorophyta</taxon>
        <taxon>Picocystophyceae</taxon>
        <taxon>Picocystales</taxon>
        <taxon>Picocystaceae</taxon>
        <taxon>Picocystis</taxon>
    </lineage>
</organism>
<dbReference type="PROSITE" id="PS50893">
    <property type="entry name" value="ABC_TRANSPORTER_2"/>
    <property type="match status" value="1"/>
</dbReference>
<dbReference type="FunFam" id="3.40.50.300:FF:000665">
    <property type="entry name" value="ABC transporter A family member 2"/>
    <property type="match status" value="1"/>
</dbReference>
<dbReference type="InterPro" id="IPR003439">
    <property type="entry name" value="ABC_transporter-like_ATP-bd"/>
</dbReference>
<dbReference type="GO" id="GO:0016020">
    <property type="term" value="C:membrane"/>
    <property type="evidence" value="ECO:0007669"/>
    <property type="project" value="UniProtKB-SubCell"/>
</dbReference>
<dbReference type="Gene3D" id="3.40.50.300">
    <property type="entry name" value="P-loop containing nucleotide triphosphate hydrolases"/>
    <property type="match status" value="1"/>
</dbReference>
<feature type="transmembrane region" description="Helical" evidence="10">
    <location>
        <begin position="58"/>
        <end position="78"/>
    </location>
</feature>
<proteinExistence type="inferred from homology"/>
<feature type="transmembrane region" description="Helical" evidence="10">
    <location>
        <begin position="495"/>
        <end position="520"/>
    </location>
</feature>
<keyword evidence="3" id="KW-0813">Transport</keyword>